<feature type="compositionally biased region" description="Polar residues" evidence="1">
    <location>
        <begin position="233"/>
        <end position="242"/>
    </location>
</feature>
<proteinExistence type="predicted"/>
<reference evidence="2 3" key="1">
    <citation type="submission" date="2018-09" db="EMBL/GenBank/DDBJ databases">
        <title>Genomic investigation of the strawberry pathogen Phytophthora fragariae indicates pathogenicity is determined by transcriptional variation in three key races.</title>
        <authorList>
            <person name="Adams T.M."/>
            <person name="Armitage A.D."/>
            <person name="Sobczyk M.K."/>
            <person name="Bates H.J."/>
            <person name="Dunwell J.M."/>
            <person name="Nellist C.F."/>
            <person name="Harrison R.J."/>
        </authorList>
    </citation>
    <scope>NUCLEOTIDE SEQUENCE [LARGE SCALE GENOMIC DNA]</scope>
    <source>
        <strain evidence="2 3">SCRP249</strain>
    </source>
</reference>
<dbReference type="AlphaFoldDB" id="A0A6A3KV45"/>
<dbReference type="Proteomes" id="UP000429607">
    <property type="component" value="Unassembled WGS sequence"/>
</dbReference>
<sequence length="626" mass="69317">MAAIQHYAFFKPGTLIEGSYAYGEVAMDAEGDVVPVRRVASGLWKDDGPLEGTAPRSAHASARAWDYGVVVGYSWDEGSGRGTLHVTFSEDTADIAYDETCFQALPVASYALRPCYRKPVVNVMPAEMRAFHDQVYRHFTGVGRRATRKSARILEAITDSTLDESATIPLYDQHNAQVHWLRIEHVLNFVYYHGTNRRIPRGVTVGASLFEETVSNSLEVVAAASPEARPLNVANTASPGQLSDSEEDGETEEAAPPPPTKRRRVENVGEGNLSQLERLRQSFQDQPAMTRDIDQLIAFRSAGMPGLRDTVAPVTTGDTGAQFRPSALQVAIHGGIVNGKYAGLSGQLFVEVVQSDFEEYDFLPHPTVCRGLYSWDFGMRGLSSTHFRRLDEEAKRSCARKYDMSNFSRSYKMPTPAPAQTVAELVDALDVLSALVERVFATTVVNLVHTARRFLMQPGVQADMVGPESAQALTQWVDERFERYRTYIARGDTTAAAAVQAEFSVDHVVYARMVHKRFGARFRHYCLLVRVRAAVGTELLKVGEMIAVFNFQSSRNKAVHGWLYLEKCLLHCLNHGENHCVCGSSQNRVAVVMEILACSKNEVISSPPCYRLSFVTSLRLTTVGYG</sequence>
<evidence type="ECO:0000313" key="2">
    <source>
        <dbReference type="EMBL" id="KAE9007354.1"/>
    </source>
</evidence>
<evidence type="ECO:0000256" key="1">
    <source>
        <dbReference type="SAM" id="MobiDB-lite"/>
    </source>
</evidence>
<feature type="compositionally biased region" description="Acidic residues" evidence="1">
    <location>
        <begin position="244"/>
        <end position="253"/>
    </location>
</feature>
<name>A0A6A3KV45_9STRA</name>
<gene>
    <name evidence="2" type="ORF">PR001_g16988</name>
</gene>
<organism evidence="2 3">
    <name type="scientific">Phytophthora rubi</name>
    <dbReference type="NCBI Taxonomy" id="129364"/>
    <lineage>
        <taxon>Eukaryota</taxon>
        <taxon>Sar</taxon>
        <taxon>Stramenopiles</taxon>
        <taxon>Oomycota</taxon>
        <taxon>Peronosporomycetes</taxon>
        <taxon>Peronosporales</taxon>
        <taxon>Peronosporaceae</taxon>
        <taxon>Phytophthora</taxon>
    </lineage>
</organism>
<feature type="region of interest" description="Disordered" evidence="1">
    <location>
        <begin position="231"/>
        <end position="271"/>
    </location>
</feature>
<comment type="caution">
    <text evidence="2">The sequence shown here is derived from an EMBL/GenBank/DDBJ whole genome shotgun (WGS) entry which is preliminary data.</text>
</comment>
<accession>A0A6A3KV45</accession>
<evidence type="ECO:0000313" key="3">
    <source>
        <dbReference type="Proteomes" id="UP000429607"/>
    </source>
</evidence>
<protein>
    <submittedName>
        <fullName evidence="2">Uncharacterized protein</fullName>
    </submittedName>
</protein>
<dbReference type="EMBL" id="QXFV01001379">
    <property type="protein sequence ID" value="KAE9007354.1"/>
    <property type="molecule type" value="Genomic_DNA"/>
</dbReference>